<keyword evidence="3 6" id="KW-1133">Transmembrane helix</keyword>
<sequence length="648" mass="68785">MRDIENIHIPTLTSSRSGPVSTNSWAPTVTTGFATRSKILFGVSLTAGIVVCSTILLVPILVTHGEYTTTTAITKTTASTSTINTTSSVLFTFTSSTTSSFTTSSTSTFSTTTSSTSSSSTTTSMASTSSSTTSSLTTSSTSTFTTTTSSTSTSTTTTSSTSTFTTTTSSTSTSTTTTTKVQLALTSIDGIIHGVFNTSVGGNSITSTSGFDVGNYPPAESPNNACDDNIMTKYLSFGSCSETELFATCGLNTGFYLELLQQFVLVTGIRVCTATDYPERDPLVISLEGSNRTGIFLTLGSSWSLIYNGSTGLTVNPGRGICGSVQWFTNANQYKSYRFLVSNKRATSNSVQYSEVFVILILSVGGASISVVSSQVKRLRDNSVILNLGKFFGTGVVLATGFIHMLPAAMKALTDPCLPDNYTIYDASAGLLAMVAALIMQLTEYIVYQRYRSIESHKTSTAIDGDTSNGNNLLGHSHAIGFQNDSETKKISTYLLEFGIALHSVLIGLTLGTATDEFLVLFIALAFHQFFEGMALGAQVARLDHISLRSCLLMIMFFALTTPIGIIIGICIQSNSYNPKSTTSLLMNGILDSISAGILIYVALVHLIAGEMDCHAHTFHALKSRFKVLYFLALYAGAGTMAVIGLWT</sequence>
<comment type="caution">
    <text evidence="8">The sequence shown here is derived from an EMBL/GenBank/DDBJ whole genome shotgun (WGS) entry which is preliminary data.</text>
</comment>
<dbReference type="Pfam" id="PF02535">
    <property type="entry name" value="Zip"/>
    <property type="match status" value="1"/>
</dbReference>
<feature type="transmembrane region" description="Helical" evidence="6">
    <location>
        <begin position="353"/>
        <end position="372"/>
    </location>
</feature>
<dbReference type="EMBL" id="CAJNOJ010000088">
    <property type="protein sequence ID" value="CAF1077869.1"/>
    <property type="molecule type" value="Genomic_DNA"/>
</dbReference>
<comment type="subcellular location">
    <subcellularLocation>
        <location evidence="1">Membrane</location>
        <topology evidence="1">Multi-pass membrane protein</topology>
    </subcellularLocation>
</comment>
<evidence type="ECO:0000313" key="7">
    <source>
        <dbReference type="EMBL" id="CAF1077869.1"/>
    </source>
</evidence>
<dbReference type="EMBL" id="CAJNOR010002189">
    <property type="protein sequence ID" value="CAF1260323.1"/>
    <property type="molecule type" value="Genomic_DNA"/>
</dbReference>
<accession>A0A815AQ19</accession>
<evidence type="ECO:0000256" key="3">
    <source>
        <dbReference type="ARBA" id="ARBA00022989"/>
    </source>
</evidence>
<feature type="transmembrane region" description="Helical" evidence="6">
    <location>
        <begin position="518"/>
        <end position="538"/>
    </location>
</feature>
<feature type="transmembrane region" description="Helical" evidence="6">
    <location>
        <begin position="494"/>
        <end position="512"/>
    </location>
</feature>
<dbReference type="PANTHER" id="PTHR11040">
    <property type="entry name" value="ZINC/IRON TRANSPORTER"/>
    <property type="match status" value="1"/>
</dbReference>
<feature type="transmembrane region" description="Helical" evidence="6">
    <location>
        <begin position="384"/>
        <end position="407"/>
    </location>
</feature>
<dbReference type="GO" id="GO:0005886">
    <property type="term" value="C:plasma membrane"/>
    <property type="evidence" value="ECO:0007669"/>
    <property type="project" value="TreeGrafter"/>
</dbReference>
<evidence type="ECO:0000256" key="5">
    <source>
        <dbReference type="SAM" id="MobiDB-lite"/>
    </source>
</evidence>
<dbReference type="PANTHER" id="PTHR11040:SF44">
    <property type="entry name" value="PROTEIN ZNTC-RELATED"/>
    <property type="match status" value="1"/>
</dbReference>
<feature type="transmembrane region" description="Helical" evidence="6">
    <location>
        <begin position="550"/>
        <end position="570"/>
    </location>
</feature>
<keyword evidence="9" id="KW-1185">Reference proteome</keyword>
<evidence type="ECO:0000256" key="6">
    <source>
        <dbReference type="SAM" id="Phobius"/>
    </source>
</evidence>
<organism evidence="8 9">
    <name type="scientific">Adineta ricciae</name>
    <name type="common">Rotifer</name>
    <dbReference type="NCBI Taxonomy" id="249248"/>
    <lineage>
        <taxon>Eukaryota</taxon>
        <taxon>Metazoa</taxon>
        <taxon>Spiralia</taxon>
        <taxon>Gnathifera</taxon>
        <taxon>Rotifera</taxon>
        <taxon>Eurotatoria</taxon>
        <taxon>Bdelloidea</taxon>
        <taxon>Adinetida</taxon>
        <taxon>Adinetidae</taxon>
        <taxon>Adineta</taxon>
    </lineage>
</organism>
<feature type="transmembrane region" description="Helical" evidence="6">
    <location>
        <begin position="590"/>
        <end position="608"/>
    </location>
</feature>
<keyword evidence="4 6" id="KW-0472">Membrane</keyword>
<feature type="transmembrane region" description="Helical" evidence="6">
    <location>
        <begin position="39"/>
        <end position="62"/>
    </location>
</feature>
<feature type="transmembrane region" description="Helical" evidence="6">
    <location>
        <begin position="427"/>
        <end position="448"/>
    </location>
</feature>
<reference evidence="8" key="1">
    <citation type="submission" date="2021-02" db="EMBL/GenBank/DDBJ databases">
        <authorList>
            <person name="Nowell W R."/>
        </authorList>
    </citation>
    <scope>NUCLEOTIDE SEQUENCE</scope>
</reference>
<dbReference type="InterPro" id="IPR003689">
    <property type="entry name" value="ZIP"/>
</dbReference>
<name>A0A815AQ19_ADIRI</name>
<evidence type="ECO:0000313" key="9">
    <source>
        <dbReference type="Proteomes" id="UP000663828"/>
    </source>
</evidence>
<evidence type="ECO:0000256" key="2">
    <source>
        <dbReference type="ARBA" id="ARBA00022692"/>
    </source>
</evidence>
<dbReference type="GO" id="GO:0005385">
    <property type="term" value="F:zinc ion transmembrane transporter activity"/>
    <property type="evidence" value="ECO:0007669"/>
    <property type="project" value="TreeGrafter"/>
</dbReference>
<dbReference type="AlphaFoldDB" id="A0A815AQ19"/>
<feature type="transmembrane region" description="Helical" evidence="6">
    <location>
        <begin position="628"/>
        <end position="647"/>
    </location>
</feature>
<keyword evidence="2 6" id="KW-0812">Transmembrane</keyword>
<dbReference type="Proteomes" id="UP000663828">
    <property type="component" value="Unassembled WGS sequence"/>
</dbReference>
<protein>
    <submittedName>
        <fullName evidence="8">Uncharacterized protein</fullName>
    </submittedName>
</protein>
<dbReference type="Proteomes" id="UP000663852">
    <property type="component" value="Unassembled WGS sequence"/>
</dbReference>
<evidence type="ECO:0000256" key="1">
    <source>
        <dbReference type="ARBA" id="ARBA00004141"/>
    </source>
</evidence>
<evidence type="ECO:0000313" key="8">
    <source>
        <dbReference type="EMBL" id="CAF1260323.1"/>
    </source>
</evidence>
<evidence type="ECO:0000256" key="4">
    <source>
        <dbReference type="ARBA" id="ARBA00023136"/>
    </source>
</evidence>
<proteinExistence type="predicted"/>
<dbReference type="OrthoDB" id="448280at2759"/>
<gene>
    <name evidence="7" type="ORF">EDS130_LOCUS18795</name>
    <name evidence="8" type="ORF">XAT740_LOCUS26742</name>
</gene>
<feature type="region of interest" description="Disordered" evidence="5">
    <location>
        <begin position="98"/>
        <end position="174"/>
    </location>
</feature>